<evidence type="ECO:0000313" key="3">
    <source>
        <dbReference type="Proteomes" id="UP001230496"/>
    </source>
</evidence>
<feature type="transmembrane region" description="Helical" evidence="1">
    <location>
        <begin position="167"/>
        <end position="189"/>
    </location>
</feature>
<keyword evidence="3" id="KW-1185">Reference proteome</keyword>
<proteinExistence type="predicted"/>
<protein>
    <submittedName>
        <fullName evidence="2">Uncharacterized protein</fullName>
    </submittedName>
</protein>
<evidence type="ECO:0000313" key="2">
    <source>
        <dbReference type="EMBL" id="WKK76600.1"/>
    </source>
</evidence>
<keyword evidence="1" id="KW-0472">Membrane</keyword>
<accession>A0AA49GC89</accession>
<name>A0AA49GC89_9BACT</name>
<keyword evidence="1" id="KW-0812">Transmembrane</keyword>
<dbReference type="RefSeq" id="WP_308350275.1">
    <property type="nucleotide sequence ID" value="NZ_CP129971.1"/>
</dbReference>
<gene>
    <name evidence="2" type="ORF">QYS49_04665</name>
</gene>
<feature type="transmembrane region" description="Helical" evidence="1">
    <location>
        <begin position="20"/>
        <end position="37"/>
    </location>
</feature>
<feature type="transmembrane region" description="Helical" evidence="1">
    <location>
        <begin position="43"/>
        <end position="60"/>
    </location>
</feature>
<dbReference type="AlphaFoldDB" id="A0AA49GC89"/>
<evidence type="ECO:0000256" key="1">
    <source>
        <dbReference type="SAM" id="Phobius"/>
    </source>
</evidence>
<dbReference type="EMBL" id="CP129971">
    <property type="protein sequence ID" value="WKK76600.1"/>
    <property type="molecule type" value="Genomic_DNA"/>
</dbReference>
<dbReference type="KEGG" id="msaa:QYS49_04665"/>
<sequence length="221" mass="25816">MKVVHRYYILPERDQKRKLWSFVFNLLIIIAVIVFMAWSTKVWILLILIQPVLSVFAPFIDVPTGRRKGQIVYYSPLLLSSAEKNNSIHLHGGTLFDYYYTLSIEKSESRNKKTILYSYMEGLLNLLDSFGKNNDDLKIKANAYFINPHTASRLGFKKVHTKSFQKIIMFLNYLPITISYSIAMGKLSFPNILSLKSYECQLADLRKNRQQLESMFDRIKK</sequence>
<keyword evidence="1" id="KW-1133">Transmembrane helix</keyword>
<organism evidence="2 3">
    <name type="scientific">Marivirga salinarum</name>
    <dbReference type="NCBI Taxonomy" id="3059078"/>
    <lineage>
        <taxon>Bacteria</taxon>
        <taxon>Pseudomonadati</taxon>
        <taxon>Bacteroidota</taxon>
        <taxon>Cytophagia</taxon>
        <taxon>Cytophagales</taxon>
        <taxon>Marivirgaceae</taxon>
        <taxon>Marivirga</taxon>
    </lineage>
</organism>
<reference evidence="2 3" key="1">
    <citation type="submission" date="2023-08" db="EMBL/GenBank/DDBJ databases">
        <title>Comparative genomics and taxonomic characterization of three novel marine species of genus Marivirga.</title>
        <authorList>
            <person name="Muhammad N."/>
            <person name="Kim S.-G."/>
        </authorList>
    </citation>
    <scope>NUCLEOTIDE SEQUENCE [LARGE SCALE GENOMIC DNA]</scope>
    <source>
        <strain evidence="2 3">BDSF4-3</strain>
    </source>
</reference>
<dbReference type="Proteomes" id="UP001230496">
    <property type="component" value="Chromosome"/>
</dbReference>